<reference evidence="1" key="1">
    <citation type="submission" date="2021-03" db="EMBL/GenBank/DDBJ databases">
        <title>Pengzhenrongella sicca gen. nov., sp. nov., a new member of suborder Micrococcineae isolated from High-Arctic tundra soil.</title>
        <authorList>
            <person name="Peng F."/>
        </authorList>
    </citation>
    <scope>NUCLEOTIDE SEQUENCE</scope>
    <source>
        <strain evidence="1">LRZ-2</strain>
    </source>
</reference>
<dbReference type="SUPFAM" id="SSF48371">
    <property type="entry name" value="ARM repeat"/>
    <property type="match status" value="1"/>
</dbReference>
<dbReference type="Pfam" id="PF13646">
    <property type="entry name" value="HEAT_2"/>
    <property type="match status" value="1"/>
</dbReference>
<keyword evidence="2" id="KW-1185">Reference proteome</keyword>
<evidence type="ECO:0000313" key="1">
    <source>
        <dbReference type="EMBL" id="QTE31501.1"/>
    </source>
</evidence>
<accession>A0A8A4ZJG4</accession>
<evidence type="ECO:0000313" key="2">
    <source>
        <dbReference type="Proteomes" id="UP000663937"/>
    </source>
</evidence>
<dbReference type="InterPro" id="IPR016024">
    <property type="entry name" value="ARM-type_fold"/>
</dbReference>
<dbReference type="AlphaFoldDB" id="A0A8A4ZJG4"/>
<organism evidence="1 2">
    <name type="scientific">Pengzhenrongella sicca</name>
    <dbReference type="NCBI Taxonomy" id="2819238"/>
    <lineage>
        <taxon>Bacteria</taxon>
        <taxon>Bacillati</taxon>
        <taxon>Actinomycetota</taxon>
        <taxon>Actinomycetes</taxon>
        <taxon>Micrococcales</taxon>
        <taxon>Pengzhenrongella</taxon>
    </lineage>
</organism>
<sequence>MAPLDAAQTRAFLSAHSGLPGPRGNLELLAAFGDVAPAELVLALVGSDDEYLAACAAAALGRLVADADAAGARRAETVDLLRAQASDQRWRVREGVAMALQRLGDADAAGLRAVVAAWADDADPLVQRAAVAGICEPRLLATRATAEAALDACRRATASLAERDPAQRRGDVRVLRQGLGYCWSVAIAAVPERGLPAFAALATSTDPDVAWIVRENRKKSRLARLLAPAG</sequence>
<dbReference type="Proteomes" id="UP000663937">
    <property type="component" value="Chromosome"/>
</dbReference>
<name>A0A8A4ZJG4_9MICO</name>
<dbReference type="Gene3D" id="1.25.10.10">
    <property type="entry name" value="Leucine-rich Repeat Variant"/>
    <property type="match status" value="1"/>
</dbReference>
<dbReference type="EMBL" id="CP071868">
    <property type="protein sequence ID" value="QTE31501.1"/>
    <property type="molecule type" value="Genomic_DNA"/>
</dbReference>
<dbReference type="KEGG" id="psic:J4E96_12440"/>
<proteinExistence type="predicted"/>
<gene>
    <name evidence="1" type="ORF">J4E96_12440</name>
</gene>
<dbReference type="InterPro" id="IPR011989">
    <property type="entry name" value="ARM-like"/>
</dbReference>
<protein>
    <submittedName>
        <fullName evidence="1">HEAT repeat domain-containing protein</fullName>
    </submittedName>
</protein>